<evidence type="ECO:0000313" key="3">
    <source>
        <dbReference type="Proteomes" id="UP000005756"/>
    </source>
</evidence>
<dbReference type="AlphaFoldDB" id="A0A7U9C830"/>
<name>A0A7U9C830_9GAMM</name>
<protein>
    <submittedName>
        <fullName evidence="2">Uncharacterized protein</fullName>
    </submittedName>
</protein>
<reference evidence="2 3" key="1">
    <citation type="submission" date="2011-10" db="EMBL/GenBank/DDBJ databases">
        <authorList>
            <person name="Quillaguamn J."/>
            <person name="Guzmn D."/>
            <person name="Balderrama-Subieta A."/>
            <person name="Cardona-Ortuo C."/>
            <person name="Guevara-Martnez M."/>
            <person name="Callisaya-Quispe N."/>
        </authorList>
    </citation>
    <scope>NUCLEOTIDE SEQUENCE [LARGE SCALE GENOMIC DNA]</scope>
    <source>
        <strain evidence="2 3">LC1</strain>
    </source>
</reference>
<feature type="compositionally biased region" description="Low complexity" evidence="1">
    <location>
        <begin position="135"/>
        <end position="146"/>
    </location>
</feature>
<dbReference type="EMBL" id="JH393257">
    <property type="protein sequence ID" value="EHJ94841.1"/>
    <property type="molecule type" value="Genomic_DNA"/>
</dbReference>
<sequence>MLIESINARQVALSWDQEDTSGTMLAQLLDQDLAPVTGREGGVAHVRGLFGRMVKEDRGGTSRCSGSTWRVSTTQRARKPHWRDQTWSASNPCVSGHGPSMARTPASRQLLRKRWRKGASAALRSSAESPRTRARSPVPSSAAAMRGLARSKSSARSTPKRLSRVGTMAVAPRGMPQRLSSPSSADARASNWLASSTWGKKTAAGAPPISDVSSCRPPLSRALIRAMGKHPFCRQLSATSANA</sequence>
<evidence type="ECO:0000256" key="1">
    <source>
        <dbReference type="SAM" id="MobiDB-lite"/>
    </source>
</evidence>
<gene>
    <name evidence="2" type="ORF">KUC_1800</name>
</gene>
<proteinExistence type="predicted"/>
<feature type="region of interest" description="Disordered" evidence="1">
    <location>
        <begin position="72"/>
        <end position="187"/>
    </location>
</feature>
<dbReference type="Proteomes" id="UP000005756">
    <property type="component" value="Unassembled WGS sequence"/>
</dbReference>
<organism evidence="2 3">
    <name type="scientific">Vreelandella boliviensis LC1</name>
    <dbReference type="NCBI Taxonomy" id="1072583"/>
    <lineage>
        <taxon>Bacteria</taxon>
        <taxon>Pseudomonadati</taxon>
        <taxon>Pseudomonadota</taxon>
        <taxon>Gammaproteobacteria</taxon>
        <taxon>Oceanospirillales</taxon>
        <taxon>Halomonadaceae</taxon>
        <taxon>Vreelandella</taxon>
    </lineage>
</organism>
<accession>A0A7U9C830</accession>
<evidence type="ECO:0000313" key="2">
    <source>
        <dbReference type="EMBL" id="EHJ94841.1"/>
    </source>
</evidence>